<feature type="transmembrane region" description="Helical" evidence="7">
    <location>
        <begin position="361"/>
        <end position="383"/>
    </location>
</feature>
<dbReference type="RefSeq" id="WP_151176413.1">
    <property type="nucleotide sequence ID" value="NZ_CP042906.1"/>
</dbReference>
<feature type="transmembrane region" description="Helical" evidence="7">
    <location>
        <begin position="324"/>
        <end position="349"/>
    </location>
</feature>
<dbReference type="PANTHER" id="PTHR43549">
    <property type="entry name" value="MULTIDRUG RESISTANCE PROTEIN YPNP-RELATED"/>
    <property type="match status" value="1"/>
</dbReference>
<dbReference type="CDD" id="cd13142">
    <property type="entry name" value="MATE_like_12"/>
    <property type="match status" value="1"/>
</dbReference>
<dbReference type="Pfam" id="PF01554">
    <property type="entry name" value="MatE"/>
    <property type="match status" value="2"/>
</dbReference>
<feature type="transmembrane region" description="Helical" evidence="7">
    <location>
        <begin position="98"/>
        <end position="120"/>
    </location>
</feature>
<keyword evidence="6 7" id="KW-0472">Membrane</keyword>
<dbReference type="EMBL" id="CP042906">
    <property type="protein sequence ID" value="QEX16011.1"/>
    <property type="molecule type" value="Genomic_DNA"/>
</dbReference>
<feature type="transmembrane region" description="Helical" evidence="7">
    <location>
        <begin position="12"/>
        <end position="30"/>
    </location>
</feature>
<protein>
    <submittedName>
        <fullName evidence="8">MATE family efflux transporter</fullName>
    </submittedName>
</protein>
<dbReference type="NCBIfam" id="TIGR00797">
    <property type="entry name" value="matE"/>
    <property type="match status" value="1"/>
</dbReference>
<feature type="transmembrane region" description="Helical" evidence="7">
    <location>
        <begin position="165"/>
        <end position="188"/>
    </location>
</feature>
<evidence type="ECO:0000256" key="6">
    <source>
        <dbReference type="ARBA" id="ARBA00023136"/>
    </source>
</evidence>
<gene>
    <name evidence="8" type="ORF">FRZ44_13010</name>
</gene>
<evidence type="ECO:0000256" key="5">
    <source>
        <dbReference type="ARBA" id="ARBA00022989"/>
    </source>
</evidence>
<evidence type="ECO:0000256" key="7">
    <source>
        <dbReference type="SAM" id="Phobius"/>
    </source>
</evidence>
<keyword evidence="4 7" id="KW-0812">Transmembrane</keyword>
<dbReference type="OrthoDB" id="9806302at2"/>
<keyword evidence="3" id="KW-1003">Cell membrane</keyword>
<organism evidence="8 9">
    <name type="scientific">Hypericibacter terrae</name>
    <dbReference type="NCBI Taxonomy" id="2602015"/>
    <lineage>
        <taxon>Bacteria</taxon>
        <taxon>Pseudomonadati</taxon>
        <taxon>Pseudomonadota</taxon>
        <taxon>Alphaproteobacteria</taxon>
        <taxon>Rhodospirillales</taxon>
        <taxon>Dongiaceae</taxon>
        <taxon>Hypericibacter</taxon>
    </lineage>
</organism>
<dbReference type="GO" id="GO:0005886">
    <property type="term" value="C:plasma membrane"/>
    <property type="evidence" value="ECO:0007669"/>
    <property type="project" value="UniProtKB-SubCell"/>
</dbReference>
<dbReference type="GO" id="GO:0042910">
    <property type="term" value="F:xenobiotic transmembrane transporter activity"/>
    <property type="evidence" value="ECO:0007669"/>
    <property type="project" value="InterPro"/>
</dbReference>
<dbReference type="InterPro" id="IPR048279">
    <property type="entry name" value="MdtK-like"/>
</dbReference>
<dbReference type="AlphaFoldDB" id="A0A5J6MFW8"/>
<sequence length="472" mass="50294">MNDRRTLFLEGPIARALVTLAIPIILTNILQTGYQLTDAFWVGRLGAAAVAAVSVSFPVTFLVIALGSGLAMAGATLTSQYMGAGRQDLVNHVAAQTMIMVAITSVILGALGYVLAPYLLELLGVAPDVHDGALGFMRVSFVGVIFVFLYAMFQALMRGVGQTRMPLYIVLGTVILNFLLDPLFIFGWGPMPALGVVGAALATLVTQALAALLGVIIFLRGRHGIRLFWRALVPDIAYIKRAFLLGFPGSVELSTRGLGLMIMSFLVASFGTLTIAAYGVGSTILQVVTIPAMGMSMAVSTLVGQNIGAGNIDRAARITRLGTLLGFAVLSLAGAVAYLFAPAIVSVFIPNDGDVIAEGARFIRIMSLAWGCIGIQLCIVAAFRASGNMLIAMVIALVSQWMIQFPLAYVLSKHTVLLAHGLWWSFPITNVLVAIVSICWFARGSWKSTKLTEESRLTTQVVQEAIIEEGIR</sequence>
<feature type="transmembrane region" description="Helical" evidence="7">
    <location>
        <begin position="284"/>
        <end position="303"/>
    </location>
</feature>
<feature type="transmembrane region" description="Helical" evidence="7">
    <location>
        <begin position="258"/>
        <end position="278"/>
    </location>
</feature>
<accession>A0A5J6MFW8</accession>
<evidence type="ECO:0000313" key="9">
    <source>
        <dbReference type="Proteomes" id="UP000326202"/>
    </source>
</evidence>
<feature type="transmembrane region" description="Helical" evidence="7">
    <location>
        <begin position="194"/>
        <end position="219"/>
    </location>
</feature>
<keyword evidence="2" id="KW-0813">Transport</keyword>
<comment type="subcellular location">
    <subcellularLocation>
        <location evidence="1">Cell inner membrane</location>
        <topology evidence="1">Multi-pass membrane protein</topology>
    </subcellularLocation>
</comment>
<dbReference type="InterPro" id="IPR052031">
    <property type="entry name" value="Membrane_Transporter-Flippase"/>
</dbReference>
<proteinExistence type="predicted"/>
<dbReference type="Proteomes" id="UP000326202">
    <property type="component" value="Chromosome"/>
</dbReference>
<keyword evidence="9" id="KW-1185">Reference proteome</keyword>
<evidence type="ECO:0000256" key="4">
    <source>
        <dbReference type="ARBA" id="ARBA00022692"/>
    </source>
</evidence>
<dbReference type="KEGG" id="htq:FRZ44_13010"/>
<evidence type="ECO:0000256" key="2">
    <source>
        <dbReference type="ARBA" id="ARBA00022448"/>
    </source>
</evidence>
<reference evidence="8 9" key="1">
    <citation type="submission" date="2019-08" db="EMBL/GenBank/DDBJ databases">
        <title>Hyperibacter terrae gen. nov., sp. nov. and Hyperibacter viscosus sp. nov., two new members in the family Rhodospirillaceae isolated from the rhizosphere of Hypericum perforatum.</title>
        <authorList>
            <person name="Noviana Z."/>
        </authorList>
    </citation>
    <scope>NUCLEOTIDE SEQUENCE [LARGE SCALE GENOMIC DNA]</scope>
    <source>
        <strain evidence="8 9">R5913</strain>
    </source>
</reference>
<name>A0A5J6MFW8_9PROT</name>
<dbReference type="PIRSF" id="PIRSF006603">
    <property type="entry name" value="DinF"/>
    <property type="match status" value="1"/>
</dbReference>
<keyword evidence="5 7" id="KW-1133">Transmembrane helix</keyword>
<feature type="transmembrane region" description="Helical" evidence="7">
    <location>
        <begin position="423"/>
        <end position="442"/>
    </location>
</feature>
<dbReference type="InterPro" id="IPR002528">
    <property type="entry name" value="MATE_fam"/>
</dbReference>
<evidence type="ECO:0000256" key="3">
    <source>
        <dbReference type="ARBA" id="ARBA00022475"/>
    </source>
</evidence>
<dbReference type="PANTHER" id="PTHR43549:SF2">
    <property type="entry name" value="MULTIDRUG RESISTANCE PROTEIN NORM-RELATED"/>
    <property type="match status" value="1"/>
</dbReference>
<dbReference type="GO" id="GO:0015297">
    <property type="term" value="F:antiporter activity"/>
    <property type="evidence" value="ECO:0007669"/>
    <property type="project" value="InterPro"/>
</dbReference>
<feature type="transmembrane region" description="Helical" evidence="7">
    <location>
        <begin position="390"/>
        <end position="411"/>
    </location>
</feature>
<evidence type="ECO:0000313" key="8">
    <source>
        <dbReference type="EMBL" id="QEX16011.1"/>
    </source>
</evidence>
<feature type="transmembrane region" description="Helical" evidence="7">
    <location>
        <begin position="132"/>
        <end position="153"/>
    </location>
</feature>
<feature type="transmembrane region" description="Helical" evidence="7">
    <location>
        <begin position="50"/>
        <end position="77"/>
    </location>
</feature>
<evidence type="ECO:0000256" key="1">
    <source>
        <dbReference type="ARBA" id="ARBA00004429"/>
    </source>
</evidence>